<keyword evidence="5" id="KW-0325">Glycoprotein</keyword>
<dbReference type="Pfam" id="PF00135">
    <property type="entry name" value="COesterase"/>
    <property type="match status" value="1"/>
</dbReference>
<sequence length="460" mass="51127">MMARDSFTTIPFLRYPLQQLLVVKPPVPAEPWHGVWDATKVAPICPQMGILFNDPTVKGDEDCLYINVYTPQLKTAKEQLLPVMFFIHGGGFFCGTGNPDLYGPDILLDKNIVLVTFNYRIGALGFLSTEDEVVPGNNGLKDQNLALKWVKNNIVHFGGNPDKVIIFGQSAGGASTHFQVLSPLSRDLISGAISESGVATAPWAVAPKGHALTTVKRLAGFLNCPNQSVQEMIDCLNKVDAHDIVAQDPKFMVYSFDPAMPFRPVVEPNIEGAFITEHPIDIIRSGKSAKVPFITGINTEDGAIRSAGLYNNYSLIEELNRDFDRLAPMVFLYDNNPKKDEITKKIRKFYFGSKDIDNSTKTELTNLFTDSWFLLPLYAAVQLHTKYTNHPVYYYIFGIHGSESYSKLFGDPDHDYGVCHGDELISLFSMVIFPGYKPNASDKKCIDIMTSIWTTFAVTG</sequence>
<dbReference type="Gene3D" id="3.40.50.1820">
    <property type="entry name" value="alpha/beta hydrolase"/>
    <property type="match status" value="1"/>
</dbReference>
<dbReference type="GO" id="GO:0052689">
    <property type="term" value="F:carboxylic ester hydrolase activity"/>
    <property type="evidence" value="ECO:0007669"/>
    <property type="project" value="UniProtKB-KW"/>
</dbReference>
<comment type="similarity">
    <text evidence="1 6">Belongs to the type-B carboxylesterase/lipase family.</text>
</comment>
<dbReference type="InterPro" id="IPR019826">
    <property type="entry name" value="Carboxylesterase_B_AS"/>
</dbReference>
<dbReference type="EC" id="3.1.1.-" evidence="6"/>
<protein>
    <recommendedName>
        <fullName evidence="6">Carboxylic ester hydrolase</fullName>
        <ecNumber evidence="6">3.1.1.-</ecNumber>
    </recommendedName>
</protein>
<evidence type="ECO:0000256" key="6">
    <source>
        <dbReference type="RuleBase" id="RU361235"/>
    </source>
</evidence>
<evidence type="ECO:0000256" key="5">
    <source>
        <dbReference type="ARBA" id="ARBA00023180"/>
    </source>
</evidence>
<gene>
    <name evidence="8" type="ORF">ILUMI_03538</name>
</gene>
<keyword evidence="2" id="KW-0719">Serine esterase</keyword>
<feature type="domain" description="Carboxylesterase type B" evidence="7">
    <location>
        <begin position="5"/>
        <end position="460"/>
    </location>
</feature>
<dbReference type="EMBL" id="VTPC01001231">
    <property type="protein sequence ID" value="KAF2902653.1"/>
    <property type="molecule type" value="Genomic_DNA"/>
</dbReference>
<evidence type="ECO:0000256" key="4">
    <source>
        <dbReference type="ARBA" id="ARBA00023157"/>
    </source>
</evidence>
<organism evidence="8 9">
    <name type="scientific">Ignelater luminosus</name>
    <name type="common">Cucubano</name>
    <name type="synonym">Pyrophorus luminosus</name>
    <dbReference type="NCBI Taxonomy" id="2038154"/>
    <lineage>
        <taxon>Eukaryota</taxon>
        <taxon>Metazoa</taxon>
        <taxon>Ecdysozoa</taxon>
        <taxon>Arthropoda</taxon>
        <taxon>Hexapoda</taxon>
        <taxon>Insecta</taxon>
        <taxon>Pterygota</taxon>
        <taxon>Neoptera</taxon>
        <taxon>Endopterygota</taxon>
        <taxon>Coleoptera</taxon>
        <taxon>Polyphaga</taxon>
        <taxon>Elateriformia</taxon>
        <taxon>Elateroidea</taxon>
        <taxon>Elateridae</taxon>
        <taxon>Agrypninae</taxon>
        <taxon>Pyrophorini</taxon>
        <taxon>Ignelater</taxon>
    </lineage>
</organism>
<dbReference type="InterPro" id="IPR029058">
    <property type="entry name" value="AB_hydrolase_fold"/>
</dbReference>
<proteinExistence type="inferred from homology"/>
<evidence type="ECO:0000256" key="2">
    <source>
        <dbReference type="ARBA" id="ARBA00022487"/>
    </source>
</evidence>
<dbReference type="AlphaFoldDB" id="A0A8K0GM34"/>
<dbReference type="PROSITE" id="PS00941">
    <property type="entry name" value="CARBOXYLESTERASE_B_2"/>
    <property type="match status" value="1"/>
</dbReference>
<dbReference type="OrthoDB" id="19653at2759"/>
<name>A0A8K0GM34_IGNLU</name>
<dbReference type="PANTHER" id="PTHR43142">
    <property type="entry name" value="CARBOXYLIC ESTER HYDROLASE"/>
    <property type="match status" value="1"/>
</dbReference>
<evidence type="ECO:0000313" key="9">
    <source>
        <dbReference type="Proteomes" id="UP000801492"/>
    </source>
</evidence>
<dbReference type="PROSITE" id="PS00122">
    <property type="entry name" value="CARBOXYLESTERASE_B_1"/>
    <property type="match status" value="1"/>
</dbReference>
<dbReference type="InterPro" id="IPR019819">
    <property type="entry name" value="Carboxylesterase_B_CS"/>
</dbReference>
<comment type="caution">
    <text evidence="8">The sequence shown here is derived from an EMBL/GenBank/DDBJ whole genome shotgun (WGS) entry which is preliminary data.</text>
</comment>
<dbReference type="InterPro" id="IPR002018">
    <property type="entry name" value="CarbesteraseB"/>
</dbReference>
<evidence type="ECO:0000256" key="1">
    <source>
        <dbReference type="ARBA" id="ARBA00005964"/>
    </source>
</evidence>
<evidence type="ECO:0000259" key="7">
    <source>
        <dbReference type="Pfam" id="PF00135"/>
    </source>
</evidence>
<evidence type="ECO:0000256" key="3">
    <source>
        <dbReference type="ARBA" id="ARBA00022801"/>
    </source>
</evidence>
<keyword evidence="4" id="KW-1015">Disulfide bond</keyword>
<dbReference type="PANTHER" id="PTHR43142:SF1">
    <property type="entry name" value="CARBOXYLIC ESTER HYDROLASE"/>
    <property type="match status" value="1"/>
</dbReference>
<evidence type="ECO:0000313" key="8">
    <source>
        <dbReference type="EMBL" id="KAF2902653.1"/>
    </source>
</evidence>
<accession>A0A8K0GM34</accession>
<keyword evidence="9" id="KW-1185">Reference proteome</keyword>
<reference evidence="8" key="1">
    <citation type="submission" date="2019-08" db="EMBL/GenBank/DDBJ databases">
        <title>The genome of the North American firefly Photinus pyralis.</title>
        <authorList>
            <consortium name="Photinus pyralis genome working group"/>
            <person name="Fallon T.R."/>
            <person name="Sander Lower S.E."/>
            <person name="Weng J.-K."/>
        </authorList>
    </citation>
    <scope>NUCLEOTIDE SEQUENCE</scope>
    <source>
        <strain evidence="8">TRF0915ILg1</strain>
        <tissue evidence="8">Whole body</tissue>
    </source>
</reference>
<dbReference type="Proteomes" id="UP000801492">
    <property type="component" value="Unassembled WGS sequence"/>
</dbReference>
<keyword evidence="3 6" id="KW-0378">Hydrolase</keyword>
<dbReference type="SUPFAM" id="SSF53474">
    <property type="entry name" value="alpha/beta-Hydrolases"/>
    <property type="match status" value="1"/>
</dbReference>